<feature type="compositionally biased region" description="Pro residues" evidence="1">
    <location>
        <begin position="465"/>
        <end position="490"/>
    </location>
</feature>
<keyword evidence="3" id="KW-1185">Reference proteome</keyword>
<proteinExistence type="predicted"/>
<evidence type="ECO:0000256" key="1">
    <source>
        <dbReference type="SAM" id="MobiDB-lite"/>
    </source>
</evidence>
<dbReference type="AlphaFoldDB" id="A0A194S6P4"/>
<accession>A0A194S6P4</accession>
<organism evidence="2 3">
    <name type="scientific">Rhodotorula graminis (strain WP1)</name>
    <dbReference type="NCBI Taxonomy" id="578459"/>
    <lineage>
        <taxon>Eukaryota</taxon>
        <taxon>Fungi</taxon>
        <taxon>Dikarya</taxon>
        <taxon>Basidiomycota</taxon>
        <taxon>Pucciniomycotina</taxon>
        <taxon>Microbotryomycetes</taxon>
        <taxon>Sporidiobolales</taxon>
        <taxon>Sporidiobolaceae</taxon>
        <taxon>Rhodotorula</taxon>
    </lineage>
</organism>
<feature type="compositionally biased region" description="Low complexity" evidence="1">
    <location>
        <begin position="74"/>
        <end position="87"/>
    </location>
</feature>
<feature type="region of interest" description="Disordered" evidence="1">
    <location>
        <begin position="1"/>
        <end position="137"/>
    </location>
</feature>
<name>A0A194S6P4_RHOGW</name>
<feature type="region of interest" description="Disordered" evidence="1">
    <location>
        <begin position="461"/>
        <end position="552"/>
    </location>
</feature>
<feature type="compositionally biased region" description="Pro residues" evidence="1">
    <location>
        <begin position="11"/>
        <end position="38"/>
    </location>
</feature>
<sequence>MLRKLTRIIYPSPPPPDAGPGPADPVPPSTSPSPPPPSANARRLATDMDTGSANSDTDAPDPGPPASSSRRRPASPTSTSSTRPTRTSNKRKADDARNSTTYGTANKRARARADKDDRDQSPDEHDSLGHPDGPMTKAVARRFDDQGSGAGNYKRMTGPAFDAPIYLGDVVEMRSDGSSNGGWYGCVELIRALKESVTKIRDRDPSKAGDLPQYLSTEVGLQLSWFFSKTDLEALDGEAGKACKGATVNLGPNERVKGDCLDWNWQSMIVSKKPEIMYVFNDAYPRRAPLKYTISWHPLAHYSTRDLRKVAPSITHFSALETPSRFPDDLPPLPDYYFGTGYPGYVPPEAAWSSTAVHAGKGEPLGREGDGVRQIPYVRVGFSFLRHKVQEDEAMASTAAGKKAKALGRPRQVNQLNFVSHSFDNVPYNPRKVQRYSRTALAWYNVDDLYAHGCLRWKYASSPTEPAPAPAPAPPPAPSTPKAAPYPPVTPQRRRPVPAAFTIEIPPPRTPSSRMPRSRAAAAVASSSWSSSPAPSRDNARYPPPDPPLPAPDHYADAALFDGPDTPYVALHKLAQTNIMRGGTYGLTGNAYLVDCATVLANELRRTGDMEQTAEERDELWAKALELLESADEWDAEVQRRVRGDGGAATLAPEWRSDGNERLRRVPGPDDGEEGEWVWSCPISGREI</sequence>
<dbReference type="STRING" id="578459.A0A194S6P4"/>
<evidence type="ECO:0000313" key="3">
    <source>
        <dbReference type="Proteomes" id="UP000053890"/>
    </source>
</evidence>
<protein>
    <submittedName>
        <fullName evidence="2">Uncharacterized protein</fullName>
    </submittedName>
</protein>
<dbReference type="GeneID" id="28976674"/>
<evidence type="ECO:0000313" key="2">
    <source>
        <dbReference type="EMBL" id="KPV76165.1"/>
    </source>
</evidence>
<dbReference type="Proteomes" id="UP000053890">
    <property type="component" value="Unassembled WGS sequence"/>
</dbReference>
<feature type="compositionally biased region" description="Pro residues" evidence="1">
    <location>
        <begin position="542"/>
        <end position="551"/>
    </location>
</feature>
<reference evidence="2 3" key="1">
    <citation type="journal article" date="2015" name="Front. Microbiol.">
        <title>Genome sequence of the plant growth promoting endophytic yeast Rhodotorula graminis WP1.</title>
        <authorList>
            <person name="Firrincieli A."/>
            <person name="Otillar R."/>
            <person name="Salamov A."/>
            <person name="Schmutz J."/>
            <person name="Khan Z."/>
            <person name="Redman R.S."/>
            <person name="Fleck N.D."/>
            <person name="Lindquist E."/>
            <person name="Grigoriev I.V."/>
            <person name="Doty S.L."/>
        </authorList>
    </citation>
    <scope>NUCLEOTIDE SEQUENCE [LARGE SCALE GENOMIC DNA]</scope>
    <source>
        <strain evidence="2 3">WP1</strain>
    </source>
</reference>
<dbReference type="OrthoDB" id="2528897at2759"/>
<dbReference type="RefSeq" id="XP_018272214.1">
    <property type="nucleotide sequence ID" value="XM_018416226.1"/>
</dbReference>
<feature type="compositionally biased region" description="Low complexity" evidence="1">
    <location>
        <begin position="511"/>
        <end position="537"/>
    </location>
</feature>
<gene>
    <name evidence="2" type="ORF">RHOBADRAFT_52210</name>
</gene>
<dbReference type="EMBL" id="KQ474076">
    <property type="protein sequence ID" value="KPV76165.1"/>
    <property type="molecule type" value="Genomic_DNA"/>
</dbReference>
<feature type="compositionally biased region" description="Basic and acidic residues" evidence="1">
    <location>
        <begin position="111"/>
        <end position="129"/>
    </location>
</feature>